<name>A6IIQ0_RAT</name>
<proteinExistence type="predicted"/>
<dbReference type="EMBL" id="CH473962">
    <property type="protein sequence ID" value="EDL98620.1"/>
    <property type="molecule type" value="Genomic_DNA"/>
</dbReference>
<gene>
    <name evidence="1" type="ORF">rCG_54978</name>
</gene>
<organism evidence="1 2">
    <name type="scientific">Rattus norvegicus</name>
    <name type="common">Rat</name>
    <dbReference type="NCBI Taxonomy" id="10116"/>
    <lineage>
        <taxon>Eukaryota</taxon>
        <taxon>Metazoa</taxon>
        <taxon>Chordata</taxon>
        <taxon>Craniata</taxon>
        <taxon>Vertebrata</taxon>
        <taxon>Euteleostomi</taxon>
        <taxon>Mammalia</taxon>
        <taxon>Eutheria</taxon>
        <taxon>Euarchontoglires</taxon>
        <taxon>Glires</taxon>
        <taxon>Rodentia</taxon>
        <taxon>Myomorpha</taxon>
        <taxon>Muroidea</taxon>
        <taxon>Muridae</taxon>
        <taxon>Murinae</taxon>
        <taxon>Rattus</taxon>
    </lineage>
</organism>
<evidence type="ECO:0000313" key="2">
    <source>
        <dbReference type="Proteomes" id="UP000234681"/>
    </source>
</evidence>
<protein>
    <submittedName>
        <fullName evidence="1">RCG54978</fullName>
    </submittedName>
</protein>
<dbReference type="Proteomes" id="UP000234681">
    <property type="component" value="Chromosome 5"/>
</dbReference>
<dbReference type="AlphaFoldDB" id="A6IIQ0"/>
<evidence type="ECO:0000313" key="1">
    <source>
        <dbReference type="EMBL" id="EDL98620.1"/>
    </source>
</evidence>
<sequence>MWSFKPECPGSQGGHRMTQHCLEAMICTIANLVNSTITVTAEVYVMYKPNNMTTFDIIRTNMFVAEVKGLDSV</sequence>
<accession>A6IIQ0</accession>
<reference evidence="2" key="1">
    <citation type="submission" date="2005-09" db="EMBL/GenBank/DDBJ databases">
        <authorList>
            <person name="Mural R.J."/>
            <person name="Li P.W."/>
            <person name="Adams M.D."/>
            <person name="Amanatides P.G."/>
            <person name="Baden-Tillson H."/>
            <person name="Barnstead M."/>
            <person name="Chin S.H."/>
            <person name="Dew I."/>
            <person name="Evans C.A."/>
            <person name="Ferriera S."/>
            <person name="Flanigan M."/>
            <person name="Fosler C."/>
            <person name="Glodek A."/>
            <person name="Gu Z."/>
            <person name="Holt R.A."/>
            <person name="Jennings D."/>
            <person name="Kraft C.L."/>
            <person name="Lu F."/>
            <person name="Nguyen T."/>
            <person name="Nusskern D.R."/>
            <person name="Pfannkoch C.M."/>
            <person name="Sitter C."/>
            <person name="Sutton G.G."/>
            <person name="Venter J.C."/>
            <person name="Wang Z."/>
            <person name="Woodage T."/>
            <person name="Zheng X.H."/>
            <person name="Zhong F."/>
        </authorList>
    </citation>
    <scope>NUCLEOTIDE SEQUENCE [LARGE SCALE GENOMIC DNA]</scope>
    <source>
        <strain>BN</strain>
        <strain evidence="2">Sprague-Dawley</strain>
    </source>
</reference>